<gene>
    <name evidence="1" type="ORF">CRV2_00002882</name>
</gene>
<reference evidence="1" key="2">
    <citation type="submission" date="2021-10" db="EMBL/GenBank/DDBJ databases">
        <authorList>
            <person name="Piombo E."/>
        </authorList>
    </citation>
    <scope>NUCLEOTIDE SEQUENCE</scope>
</reference>
<dbReference type="Proteomes" id="UP000836387">
    <property type="component" value="Unassembled WGS sequence"/>
</dbReference>
<reference evidence="1" key="1">
    <citation type="submission" date="2020-04" db="EMBL/GenBank/DDBJ databases">
        <authorList>
            <person name="Broberg M."/>
        </authorList>
    </citation>
    <scope>NUCLEOTIDE SEQUENCE</scope>
</reference>
<comment type="caution">
    <text evidence="1">The sequence shown here is derived from an EMBL/GenBank/DDBJ whole genome shotgun (WGS) entry which is preliminary data.</text>
</comment>
<organism evidence="1 2">
    <name type="scientific">Clonostachys rosea f. rosea IK726</name>
    <dbReference type="NCBI Taxonomy" id="1349383"/>
    <lineage>
        <taxon>Eukaryota</taxon>
        <taxon>Fungi</taxon>
        <taxon>Dikarya</taxon>
        <taxon>Ascomycota</taxon>
        <taxon>Pezizomycotina</taxon>
        <taxon>Sordariomycetes</taxon>
        <taxon>Hypocreomycetidae</taxon>
        <taxon>Hypocreales</taxon>
        <taxon>Bionectriaceae</taxon>
        <taxon>Clonostachys</taxon>
    </lineage>
</organism>
<accession>A0ACA9TKN1</accession>
<protein>
    <submittedName>
        <fullName evidence="1">Uncharacterized protein</fullName>
    </submittedName>
</protein>
<evidence type="ECO:0000313" key="2">
    <source>
        <dbReference type="Proteomes" id="UP000836387"/>
    </source>
</evidence>
<sequence length="172" mass="18534">MPSALAGHVTTASRKPIARGPAAKSTRLPEAPSQGERTNASLTDLEFAETATHSLSECLQNGPVYNLSGSAFDTSHFAPPGPGTSFGCVTDGNYEEFEKAYLRAAQESETGEVWHMIAYTDRIPGLTTRVVDVPRIQKAEDSNPQMPAEDVTSADDEEAGDLARKNKRRRIA</sequence>
<proteinExistence type="predicted"/>
<dbReference type="EMBL" id="CADEHS020000005">
    <property type="protein sequence ID" value="CAG9941453.1"/>
    <property type="molecule type" value="Genomic_DNA"/>
</dbReference>
<evidence type="ECO:0000313" key="1">
    <source>
        <dbReference type="EMBL" id="CAG9941453.1"/>
    </source>
</evidence>
<name>A0ACA9TKN1_BIOOC</name>
<keyword evidence="2" id="KW-1185">Reference proteome</keyword>